<dbReference type="GO" id="GO:0000981">
    <property type="term" value="F:DNA-binding transcription factor activity, RNA polymerase II-specific"/>
    <property type="evidence" value="ECO:0007669"/>
    <property type="project" value="InterPro"/>
</dbReference>
<keyword evidence="4" id="KW-1133">Transmembrane helix</keyword>
<dbReference type="OrthoDB" id="762982at2759"/>
<evidence type="ECO:0000256" key="2">
    <source>
        <dbReference type="ARBA" id="ARBA00022723"/>
    </source>
</evidence>
<dbReference type="Proteomes" id="UP000761534">
    <property type="component" value="Unassembled WGS sequence"/>
</dbReference>
<dbReference type="EMBL" id="SWFS01000131">
    <property type="protein sequence ID" value="KAA8915894.1"/>
    <property type="molecule type" value="Genomic_DNA"/>
</dbReference>
<proteinExistence type="predicted"/>
<dbReference type="SUPFAM" id="SSF57701">
    <property type="entry name" value="Zn2/Cys6 DNA-binding domain"/>
    <property type="match status" value="1"/>
</dbReference>
<gene>
    <name evidence="6" type="ORF">TRICI_001908</name>
</gene>
<reference evidence="6" key="1">
    <citation type="journal article" date="2019" name="G3 (Bethesda)">
        <title>Genome Assemblies of Two Rare Opportunistic Yeast Pathogens: Diutina rugosa (syn. Candida rugosa) and Trichomonascus ciferrii (syn. Candida ciferrii).</title>
        <authorList>
            <person name="Mixao V."/>
            <person name="Saus E."/>
            <person name="Hansen A.P."/>
            <person name="Lass-Florl C."/>
            <person name="Gabaldon T."/>
        </authorList>
    </citation>
    <scope>NUCLEOTIDE SEQUENCE</scope>
    <source>
        <strain evidence="6">CBS 4856</strain>
    </source>
</reference>
<dbReference type="GO" id="GO:0006351">
    <property type="term" value="P:DNA-templated transcription"/>
    <property type="evidence" value="ECO:0007669"/>
    <property type="project" value="InterPro"/>
</dbReference>
<accession>A0A642VCB0</accession>
<dbReference type="Pfam" id="PF00172">
    <property type="entry name" value="Zn_clus"/>
    <property type="match status" value="1"/>
</dbReference>
<dbReference type="InterPro" id="IPR001138">
    <property type="entry name" value="Zn2Cys6_DnaBD"/>
</dbReference>
<evidence type="ECO:0000256" key="4">
    <source>
        <dbReference type="SAM" id="Phobius"/>
    </source>
</evidence>
<dbReference type="InterPro" id="IPR050613">
    <property type="entry name" value="Sec_Metabolite_Reg"/>
</dbReference>
<evidence type="ECO:0000313" key="7">
    <source>
        <dbReference type="Proteomes" id="UP000761534"/>
    </source>
</evidence>
<dbReference type="Pfam" id="PF04082">
    <property type="entry name" value="Fungal_trans"/>
    <property type="match status" value="1"/>
</dbReference>
<evidence type="ECO:0000259" key="5">
    <source>
        <dbReference type="PROSITE" id="PS50048"/>
    </source>
</evidence>
<dbReference type="SMART" id="SM00066">
    <property type="entry name" value="GAL4"/>
    <property type="match status" value="1"/>
</dbReference>
<evidence type="ECO:0000256" key="3">
    <source>
        <dbReference type="ARBA" id="ARBA00023242"/>
    </source>
</evidence>
<dbReference type="VEuPathDB" id="FungiDB:TRICI_001908"/>
<evidence type="ECO:0000256" key="1">
    <source>
        <dbReference type="ARBA" id="ARBA00004123"/>
    </source>
</evidence>
<dbReference type="Gene3D" id="4.10.240.10">
    <property type="entry name" value="Zn(2)-C6 fungal-type DNA-binding domain"/>
    <property type="match status" value="1"/>
</dbReference>
<dbReference type="PANTHER" id="PTHR31001:SF40">
    <property type="entry name" value="ZN(II)2CYS6 TRANSCRIPTION FACTOR (EUROFUNG)"/>
    <property type="match status" value="1"/>
</dbReference>
<dbReference type="PROSITE" id="PS00463">
    <property type="entry name" value="ZN2_CY6_FUNGAL_1"/>
    <property type="match status" value="1"/>
</dbReference>
<keyword evidence="7" id="KW-1185">Reference proteome</keyword>
<dbReference type="InterPro" id="IPR036864">
    <property type="entry name" value="Zn2-C6_fun-type_DNA-bd_sf"/>
</dbReference>
<dbReference type="CDD" id="cd00067">
    <property type="entry name" value="GAL4"/>
    <property type="match status" value="1"/>
</dbReference>
<dbReference type="PROSITE" id="PS50048">
    <property type="entry name" value="ZN2_CY6_FUNGAL_2"/>
    <property type="match status" value="1"/>
</dbReference>
<dbReference type="GO" id="GO:0008270">
    <property type="term" value="F:zinc ion binding"/>
    <property type="evidence" value="ECO:0007669"/>
    <property type="project" value="InterPro"/>
</dbReference>
<dbReference type="CDD" id="cd12148">
    <property type="entry name" value="fungal_TF_MHR"/>
    <property type="match status" value="1"/>
</dbReference>
<dbReference type="GO" id="GO:0003677">
    <property type="term" value="F:DNA binding"/>
    <property type="evidence" value="ECO:0007669"/>
    <property type="project" value="InterPro"/>
</dbReference>
<dbReference type="PANTHER" id="PTHR31001">
    <property type="entry name" value="UNCHARACTERIZED TRANSCRIPTIONAL REGULATORY PROTEIN"/>
    <property type="match status" value="1"/>
</dbReference>
<comment type="subcellular location">
    <subcellularLocation>
        <location evidence="1">Nucleus</location>
    </subcellularLocation>
</comment>
<dbReference type="InterPro" id="IPR007219">
    <property type="entry name" value="XnlR_reg_dom"/>
</dbReference>
<keyword evidence="4" id="KW-0812">Transmembrane</keyword>
<organism evidence="6 7">
    <name type="scientific">Trichomonascus ciferrii</name>
    <dbReference type="NCBI Taxonomy" id="44093"/>
    <lineage>
        <taxon>Eukaryota</taxon>
        <taxon>Fungi</taxon>
        <taxon>Dikarya</taxon>
        <taxon>Ascomycota</taxon>
        <taxon>Saccharomycotina</taxon>
        <taxon>Dipodascomycetes</taxon>
        <taxon>Dipodascales</taxon>
        <taxon>Trichomonascaceae</taxon>
        <taxon>Trichomonascus</taxon>
        <taxon>Trichomonascus ciferrii complex</taxon>
    </lineage>
</organism>
<dbReference type="AlphaFoldDB" id="A0A642VCB0"/>
<feature type="transmembrane region" description="Helical" evidence="4">
    <location>
        <begin position="170"/>
        <end position="187"/>
    </location>
</feature>
<sequence>MKRKRTKVSCIPCHEQKRKCDKMIPCGTCVKGKRTCYYENTGVSQPEARRKNEDNVHGVLAIHNNGWSKYTSGTFWANIGSMHTNVADYLNDNEEGSAFLGSGKKYYSLFFDSPGVVPPLKEELMAVIPPEDHGNFLLDRFEMAVNSIFPLCDVATVRERYQRVQHENDYSVLSLLFAVFYAASFSLEVGTTPSFIPSDKGSLQHVYFSALEQSLRALGFPHTCTLQSLQACVIFELCNMQEHSSLSPMVPVLVRQAQTMGLHRDGELFELEKCVVKERRMTWWNIVFLDWHDSSCRDLNPLIRGDEYDTKFPEKDCVATIISNCRVQSLITSSGVLRKLYGLNRCSYTDFLKTQEMISDHDAMCERTKQDLEQYDTLAAKYGSAGMKTLIHKLKLLTAPYYAKPGKAHVTTCEDILPLLDSAVEYIDALAQLYTNNDFKDFMWFTKNFQPFHAVTLILSYIYRYPNTPKRQELVNALDSAFLYIQPYGGENWVALNQMKTKIIGGTMDQIYWPDWESLFFSFPEAKNLFASEDGIKEY</sequence>
<keyword evidence="4" id="KW-0472">Membrane</keyword>
<feature type="domain" description="Zn(2)-C6 fungal-type" evidence="5">
    <location>
        <begin position="9"/>
        <end position="38"/>
    </location>
</feature>
<name>A0A642VCB0_9ASCO</name>
<evidence type="ECO:0000313" key="6">
    <source>
        <dbReference type="EMBL" id="KAA8915894.1"/>
    </source>
</evidence>
<dbReference type="GO" id="GO:0005634">
    <property type="term" value="C:nucleus"/>
    <property type="evidence" value="ECO:0007669"/>
    <property type="project" value="UniProtKB-SubCell"/>
</dbReference>
<keyword evidence="3" id="KW-0539">Nucleus</keyword>
<protein>
    <recommendedName>
        <fullName evidence="5">Zn(2)-C6 fungal-type domain-containing protein</fullName>
    </recommendedName>
</protein>
<comment type="caution">
    <text evidence="6">The sequence shown here is derived from an EMBL/GenBank/DDBJ whole genome shotgun (WGS) entry which is preliminary data.</text>
</comment>
<keyword evidence="2" id="KW-0479">Metal-binding</keyword>